<dbReference type="Gene3D" id="3.60.10.10">
    <property type="entry name" value="Endonuclease/exonuclease/phosphatase"/>
    <property type="match status" value="2"/>
</dbReference>
<organism evidence="8 9">
    <name type="scientific">Polarella glacialis</name>
    <name type="common">Dinoflagellate</name>
    <dbReference type="NCBI Taxonomy" id="89957"/>
    <lineage>
        <taxon>Eukaryota</taxon>
        <taxon>Sar</taxon>
        <taxon>Alveolata</taxon>
        <taxon>Dinophyceae</taxon>
        <taxon>Suessiales</taxon>
        <taxon>Suessiaceae</taxon>
        <taxon>Polarella</taxon>
    </lineage>
</organism>
<dbReference type="Pfam" id="PF00090">
    <property type="entry name" value="TSP_1"/>
    <property type="match status" value="2"/>
</dbReference>
<evidence type="ECO:0000259" key="6">
    <source>
        <dbReference type="Pfam" id="PF03372"/>
    </source>
</evidence>
<keyword evidence="4" id="KW-0325">Glycoprotein</keyword>
<dbReference type="Proteomes" id="UP000626109">
    <property type="component" value="Unassembled WGS sequence"/>
</dbReference>
<dbReference type="Gene3D" id="2.20.100.10">
    <property type="entry name" value="Thrombospondin type-1 (TSP1) repeat"/>
    <property type="match status" value="4"/>
</dbReference>
<dbReference type="PANTHER" id="PTHR22906">
    <property type="entry name" value="PROPERDIN"/>
    <property type="match status" value="1"/>
</dbReference>
<dbReference type="AlphaFoldDB" id="A0A813JT49"/>
<evidence type="ECO:0000256" key="3">
    <source>
        <dbReference type="ARBA" id="ARBA00023157"/>
    </source>
</evidence>
<protein>
    <recommendedName>
        <fullName evidence="10">DNA-(apurinic or apyrimidinic site) endonuclease</fullName>
    </recommendedName>
</protein>
<keyword evidence="2" id="KW-0677">Repeat</keyword>
<dbReference type="InterPro" id="IPR000884">
    <property type="entry name" value="TSP1_rpt"/>
</dbReference>
<dbReference type="InterPro" id="IPR005135">
    <property type="entry name" value="Endo/exonuclease/phosphatase"/>
</dbReference>
<sequence length="868" mass="93933">MTFPSEDCSWGAWNEWTFCGDCNACGKDRMAQSERWRLVEDEAIGDGHACQGTYNETRSCGAEEPISCKLSVWAEWTMCSMPCGGGVKAHMRRVIQHAEYGGAPCKGPLRESIECNEQPCTMSVDCDLSEWHEWHGCEGGSSQQNRERSILAHAQGNGKRCEDSLSQTVGCTKMGGVPWCEFTEWAEWGSCPVACGGGQQERTRHMTGDRDCIPLASADLKEVRGCNMDSCDSVSSCSLSDWDSWGDCSQNCGLGVSVRARAITQAASNGGHELIKEHYGSLDVYLQRHGAAIFCVQEAKCKPSALQNVAESQKQGAIVPGYRSFWAFNELKGVQGGFNGVATWVREDIAAVNGVRATQNVLLDPELDREGRCLLVDLGGLAIFNVYAPYVVQTSTAEAPPVEEKTPSPKGNAKKPAAANNNRRGSAEKIAESVAKKLRFLQLLEIWLHLEKRVQEMRRLGKRVIICGDLNLTWRSADVKAHRLCIPVRGCFANGRQDWCLPTLSGAEASAQTLMRVCDVAKLLRTEVLVPAEEARAIVSTLAETNKGLVVSNAEGLSLSDDRHVPAGRTLLSARAANGNTHITSGKCSSDTNGRSNNEDRQDTEAINATRTLSNSNNASNSNCAAAVFRRDSTLQALKDFGEAAVTLEFGVPVADLAAAGHSTHLSAEPECMELLKSWVGPQGDFLDTFVACHGDAVDRFTFWSQQANLRYSNCGSRLDYVLCEKDAAQELVATVTAELIGGTDHVGAESAEAAQNAATNFASWHGAHTLQKDVMLDKAGGLSLQQDDMRLNNSQFRSPHTGILYTPPKYSDHVPVCACFVGRSSGFAKGSLTITEEQTRRSTPWVAQASISSFFGAGSSKRKLGSA</sequence>
<keyword evidence="3" id="KW-1015">Disulfide bond</keyword>
<accession>A0A813JT49</accession>
<evidence type="ECO:0000256" key="5">
    <source>
        <dbReference type="SAM" id="MobiDB-lite"/>
    </source>
</evidence>
<dbReference type="SUPFAM" id="SSF56219">
    <property type="entry name" value="DNase I-like"/>
    <property type="match status" value="1"/>
</dbReference>
<dbReference type="Pfam" id="PF03372">
    <property type="entry name" value="Exo_endo_phos"/>
    <property type="match status" value="1"/>
</dbReference>
<name>A0A813JT49_POLGL</name>
<dbReference type="InterPro" id="IPR044004">
    <property type="entry name" value="TSP1_spondin_dom"/>
</dbReference>
<feature type="region of interest" description="Disordered" evidence="5">
    <location>
        <begin position="398"/>
        <end position="426"/>
    </location>
</feature>
<feature type="region of interest" description="Disordered" evidence="5">
    <location>
        <begin position="582"/>
        <end position="602"/>
    </location>
</feature>
<feature type="domain" description="Spondin-like TSP1" evidence="7">
    <location>
        <begin position="68"/>
        <end position="120"/>
    </location>
</feature>
<evidence type="ECO:0008006" key="10">
    <source>
        <dbReference type="Google" id="ProtNLM"/>
    </source>
</evidence>
<dbReference type="InterPro" id="IPR036383">
    <property type="entry name" value="TSP1_rpt_sf"/>
</dbReference>
<proteinExistence type="predicted"/>
<keyword evidence="1" id="KW-0732">Signal</keyword>
<dbReference type="PANTHER" id="PTHR22906:SF21">
    <property type="entry name" value="SEMA DOMAIN-CONTAINING PROTEIN"/>
    <property type="match status" value="1"/>
</dbReference>
<evidence type="ECO:0000256" key="4">
    <source>
        <dbReference type="ARBA" id="ARBA00023180"/>
    </source>
</evidence>
<dbReference type="InterPro" id="IPR052065">
    <property type="entry name" value="Compl_asym_regulator"/>
</dbReference>
<evidence type="ECO:0000256" key="1">
    <source>
        <dbReference type="ARBA" id="ARBA00022729"/>
    </source>
</evidence>
<dbReference type="Pfam" id="PF19028">
    <property type="entry name" value="TSP1_spondin"/>
    <property type="match status" value="1"/>
</dbReference>
<dbReference type="GO" id="GO:0003824">
    <property type="term" value="F:catalytic activity"/>
    <property type="evidence" value="ECO:0007669"/>
    <property type="project" value="InterPro"/>
</dbReference>
<dbReference type="InterPro" id="IPR036691">
    <property type="entry name" value="Endo/exonu/phosph_ase_sf"/>
</dbReference>
<feature type="domain" description="Endonuclease/exonuclease/phosphatase" evidence="6">
    <location>
        <begin position="285"/>
        <end position="481"/>
    </location>
</feature>
<dbReference type="SMART" id="SM00209">
    <property type="entry name" value="TSP1"/>
    <property type="match status" value="4"/>
</dbReference>
<dbReference type="SUPFAM" id="SSF82895">
    <property type="entry name" value="TSP-1 type 1 repeat"/>
    <property type="match status" value="3"/>
</dbReference>
<evidence type="ECO:0000313" key="9">
    <source>
        <dbReference type="Proteomes" id="UP000626109"/>
    </source>
</evidence>
<evidence type="ECO:0000256" key="2">
    <source>
        <dbReference type="ARBA" id="ARBA00022737"/>
    </source>
</evidence>
<gene>
    <name evidence="8" type="ORF">PGLA2088_LOCUS26142</name>
</gene>
<feature type="compositionally biased region" description="Low complexity" evidence="5">
    <location>
        <begin position="409"/>
        <end position="424"/>
    </location>
</feature>
<evidence type="ECO:0000313" key="8">
    <source>
        <dbReference type="EMBL" id="CAE8688800.1"/>
    </source>
</evidence>
<dbReference type="EMBL" id="CAJNNW010026959">
    <property type="protein sequence ID" value="CAE8688800.1"/>
    <property type="molecule type" value="Genomic_DNA"/>
</dbReference>
<reference evidence="8" key="1">
    <citation type="submission" date="2021-02" db="EMBL/GenBank/DDBJ databases">
        <authorList>
            <person name="Dougan E. K."/>
            <person name="Rhodes N."/>
            <person name="Thang M."/>
            <person name="Chan C."/>
        </authorList>
    </citation>
    <scope>NUCLEOTIDE SEQUENCE</scope>
</reference>
<comment type="caution">
    <text evidence="8">The sequence shown here is derived from an EMBL/GenBank/DDBJ whole genome shotgun (WGS) entry which is preliminary data.</text>
</comment>
<evidence type="ECO:0000259" key="7">
    <source>
        <dbReference type="Pfam" id="PF19028"/>
    </source>
</evidence>
<dbReference type="PROSITE" id="PS50092">
    <property type="entry name" value="TSP1"/>
    <property type="match status" value="3"/>
</dbReference>
<feature type="compositionally biased region" description="Polar residues" evidence="5">
    <location>
        <begin position="582"/>
        <end position="596"/>
    </location>
</feature>